<reference evidence="16 17" key="1">
    <citation type="submission" date="2017-03" db="EMBL/GenBank/DDBJ databases">
        <title>Genome sequence of Clostridium chromiireducens DSM 23318.</title>
        <authorList>
            <person name="Poehlein A."/>
            <person name="Daniel R."/>
        </authorList>
    </citation>
    <scope>NUCLEOTIDE SEQUENCE [LARGE SCALE GENOMIC DNA]</scope>
    <source>
        <strain evidence="16 17">DSM 23318</strain>
    </source>
</reference>
<name>A0A1V4J100_9CLOT</name>
<gene>
    <name evidence="16" type="primary">dapA_2</name>
    <name evidence="12" type="synonym">dapA</name>
    <name evidence="16" type="ORF">CLCHR_05470</name>
</gene>
<evidence type="ECO:0000313" key="16">
    <source>
        <dbReference type="EMBL" id="OPJ65770.1"/>
    </source>
</evidence>
<dbReference type="GO" id="GO:0009089">
    <property type="term" value="P:lysine biosynthetic process via diaminopimelate"/>
    <property type="evidence" value="ECO:0007669"/>
    <property type="project" value="UniProtKB-UniRule"/>
</dbReference>
<evidence type="ECO:0000256" key="4">
    <source>
        <dbReference type="ARBA" id="ARBA00012086"/>
    </source>
</evidence>
<dbReference type="PRINTS" id="PR00146">
    <property type="entry name" value="DHPICSNTHASE"/>
</dbReference>
<keyword evidence="6 12" id="KW-0028">Amino-acid biosynthesis</keyword>
<keyword evidence="5 12" id="KW-0963">Cytoplasm</keyword>
<comment type="catalytic activity">
    <reaction evidence="11 12">
        <text>L-aspartate 4-semialdehyde + pyruvate = (2S,4S)-4-hydroxy-2,3,4,5-tetrahydrodipicolinate + H2O + H(+)</text>
        <dbReference type="Rhea" id="RHEA:34171"/>
        <dbReference type="ChEBI" id="CHEBI:15361"/>
        <dbReference type="ChEBI" id="CHEBI:15377"/>
        <dbReference type="ChEBI" id="CHEBI:15378"/>
        <dbReference type="ChEBI" id="CHEBI:67139"/>
        <dbReference type="ChEBI" id="CHEBI:537519"/>
        <dbReference type="EC" id="4.3.3.7"/>
    </reaction>
</comment>
<dbReference type="EMBL" id="MZGT01000005">
    <property type="protein sequence ID" value="OPJ65770.1"/>
    <property type="molecule type" value="Genomic_DNA"/>
</dbReference>
<dbReference type="STRING" id="225345.CLCHR_05470"/>
<accession>A0A1V4J100</accession>
<comment type="function">
    <text evidence="1 12">Catalyzes the condensation of (S)-aspartate-beta-semialdehyde [(S)-ASA] and pyruvate to 4-hydroxy-tetrahydrodipicolinate (HTPA).</text>
</comment>
<dbReference type="OrthoDB" id="9782828at2"/>
<dbReference type="EC" id="4.3.3.7" evidence="4 12"/>
<dbReference type="PROSITE" id="PS00666">
    <property type="entry name" value="DHDPS_2"/>
    <property type="match status" value="1"/>
</dbReference>
<dbReference type="Pfam" id="PF00701">
    <property type="entry name" value="DHDPS"/>
    <property type="match status" value="1"/>
</dbReference>
<proteinExistence type="inferred from homology"/>
<dbReference type="GO" id="GO:0005829">
    <property type="term" value="C:cytosol"/>
    <property type="evidence" value="ECO:0007669"/>
    <property type="project" value="TreeGrafter"/>
</dbReference>
<evidence type="ECO:0000256" key="9">
    <source>
        <dbReference type="ARBA" id="ARBA00023239"/>
    </source>
</evidence>
<feature type="site" description="Part of a proton relay during catalysis" evidence="12">
    <location>
        <position position="44"/>
    </location>
</feature>
<evidence type="ECO:0000256" key="3">
    <source>
        <dbReference type="ARBA" id="ARBA00007592"/>
    </source>
</evidence>
<dbReference type="SUPFAM" id="SSF51569">
    <property type="entry name" value="Aldolase"/>
    <property type="match status" value="1"/>
</dbReference>
<evidence type="ECO:0000256" key="8">
    <source>
        <dbReference type="ARBA" id="ARBA00023154"/>
    </source>
</evidence>
<comment type="subunit">
    <text evidence="12">Homotetramer; dimer of dimers.</text>
</comment>
<dbReference type="InterPro" id="IPR005263">
    <property type="entry name" value="DapA"/>
</dbReference>
<dbReference type="RefSeq" id="WP_079438146.1">
    <property type="nucleotide sequence ID" value="NZ_MZGT01000005.1"/>
</dbReference>
<dbReference type="PIRSF" id="PIRSF001365">
    <property type="entry name" value="DHDPS"/>
    <property type="match status" value="1"/>
</dbReference>
<evidence type="ECO:0000256" key="14">
    <source>
        <dbReference type="PIRSR" id="PIRSR001365-1"/>
    </source>
</evidence>
<dbReference type="GO" id="GO:0019877">
    <property type="term" value="P:diaminopimelate biosynthetic process"/>
    <property type="evidence" value="ECO:0007669"/>
    <property type="project" value="UniProtKB-UniRule"/>
</dbReference>
<comment type="pathway">
    <text evidence="2 12">Amino-acid biosynthesis; L-lysine biosynthesis via DAP pathway; (S)-tetrahydrodipicolinate from L-aspartate: step 3/4.</text>
</comment>
<evidence type="ECO:0000256" key="15">
    <source>
        <dbReference type="PIRSR" id="PIRSR001365-2"/>
    </source>
</evidence>
<evidence type="ECO:0000256" key="5">
    <source>
        <dbReference type="ARBA" id="ARBA00022490"/>
    </source>
</evidence>
<dbReference type="Proteomes" id="UP000191056">
    <property type="component" value="Unassembled WGS sequence"/>
</dbReference>
<sequence length="295" mass="33306">MKVEGVLVPLITPFKDGKVDFKSYERMINHYIKEGANGIIPLATTGESPTILTCEYEEVLEKTIEYNNNRVPVYVGLGGNNTSEVVKMSKIVEKHSVDGILSVAPYYSRPDQRGIYEHFKALSESTNLDIILYNIPYRTGTNIENDTVQILSQLKNIIGIKDCCGNMKQTTELLLNPPKDFSILTGEDAYFYTTLALGGQGGIMASAHLRTKEFIDIYNLVKENNHQEALDKWKLIHGMIPLLFSEPNPTPLKYCLNKMGLIDSDEVRLPLVNVTKKLQDKLDKMLENIEYNIEV</sequence>
<feature type="site" description="Part of a proton relay during catalysis" evidence="12">
    <location>
        <position position="107"/>
    </location>
</feature>
<dbReference type="AlphaFoldDB" id="A0A1V4J100"/>
<keyword evidence="10 12" id="KW-0704">Schiff base</keyword>
<comment type="caution">
    <text evidence="16">The sequence shown here is derived from an EMBL/GenBank/DDBJ whole genome shotgun (WGS) entry which is preliminary data.</text>
</comment>
<dbReference type="InterPro" id="IPR002220">
    <property type="entry name" value="DapA-like"/>
</dbReference>
<comment type="subcellular location">
    <subcellularLocation>
        <location evidence="12">Cytoplasm</location>
    </subcellularLocation>
</comment>
<evidence type="ECO:0000256" key="6">
    <source>
        <dbReference type="ARBA" id="ARBA00022605"/>
    </source>
</evidence>
<dbReference type="Gene3D" id="3.20.20.70">
    <property type="entry name" value="Aldolase class I"/>
    <property type="match status" value="1"/>
</dbReference>
<dbReference type="UniPathway" id="UPA00034">
    <property type="reaction ID" value="UER00017"/>
</dbReference>
<dbReference type="InterPro" id="IPR020625">
    <property type="entry name" value="Schiff_base-form_aldolases_AS"/>
</dbReference>
<comment type="caution">
    <text evidence="12">Was originally thought to be a dihydrodipicolinate synthase (DHDPS), catalyzing the condensation of (S)-aspartate-beta-semialdehyde [(S)-ASA] and pyruvate to dihydrodipicolinate (DHDP). However, it was shown in E.coli that the product of the enzymatic reaction is not dihydrodipicolinate but in fact (4S)-4-hydroxy-2,3,4,5-tetrahydro-(2S)-dipicolinic acid (HTPA), and that the consecutive dehydration reaction leading to DHDP is not spontaneous but catalyzed by DapB.</text>
</comment>
<evidence type="ECO:0000256" key="2">
    <source>
        <dbReference type="ARBA" id="ARBA00005120"/>
    </source>
</evidence>
<evidence type="ECO:0000256" key="12">
    <source>
        <dbReference type="HAMAP-Rule" id="MF_00418"/>
    </source>
</evidence>
<dbReference type="InterPro" id="IPR013785">
    <property type="entry name" value="Aldolase_TIM"/>
</dbReference>
<evidence type="ECO:0000256" key="11">
    <source>
        <dbReference type="ARBA" id="ARBA00047836"/>
    </source>
</evidence>
<evidence type="ECO:0000256" key="1">
    <source>
        <dbReference type="ARBA" id="ARBA00003294"/>
    </source>
</evidence>
<keyword evidence="9 12" id="KW-0456">Lyase</keyword>
<dbReference type="NCBIfam" id="TIGR00674">
    <property type="entry name" value="dapA"/>
    <property type="match status" value="1"/>
</dbReference>
<comment type="similarity">
    <text evidence="3 12 13">Belongs to the DapA family.</text>
</comment>
<evidence type="ECO:0000256" key="10">
    <source>
        <dbReference type="ARBA" id="ARBA00023270"/>
    </source>
</evidence>
<evidence type="ECO:0000256" key="13">
    <source>
        <dbReference type="PIRNR" id="PIRNR001365"/>
    </source>
</evidence>
<keyword evidence="8 12" id="KW-0457">Lysine biosynthesis</keyword>
<evidence type="ECO:0000313" key="17">
    <source>
        <dbReference type="Proteomes" id="UP000191056"/>
    </source>
</evidence>
<feature type="active site" description="Schiff-base intermediate with substrate" evidence="12 14">
    <location>
        <position position="161"/>
    </location>
</feature>
<dbReference type="SMART" id="SM01130">
    <property type="entry name" value="DHDPS"/>
    <property type="match status" value="1"/>
</dbReference>
<dbReference type="HAMAP" id="MF_00418">
    <property type="entry name" value="DapA"/>
    <property type="match status" value="1"/>
</dbReference>
<feature type="binding site" evidence="12 15">
    <location>
        <position position="45"/>
    </location>
    <ligand>
        <name>pyruvate</name>
        <dbReference type="ChEBI" id="CHEBI:15361"/>
    </ligand>
</feature>
<evidence type="ECO:0000256" key="7">
    <source>
        <dbReference type="ARBA" id="ARBA00022915"/>
    </source>
</evidence>
<feature type="active site" description="Proton donor/acceptor" evidence="12 14">
    <location>
        <position position="133"/>
    </location>
</feature>
<dbReference type="GO" id="GO:0008840">
    <property type="term" value="F:4-hydroxy-tetrahydrodipicolinate synthase activity"/>
    <property type="evidence" value="ECO:0007669"/>
    <property type="project" value="UniProtKB-UniRule"/>
</dbReference>
<keyword evidence="7 12" id="KW-0220">Diaminopimelate biosynthesis</keyword>
<dbReference type="PANTHER" id="PTHR12128:SF66">
    <property type="entry name" value="4-HYDROXY-2-OXOGLUTARATE ALDOLASE, MITOCHONDRIAL"/>
    <property type="match status" value="1"/>
</dbReference>
<dbReference type="PANTHER" id="PTHR12128">
    <property type="entry name" value="DIHYDRODIPICOLINATE SYNTHASE"/>
    <property type="match status" value="1"/>
</dbReference>
<dbReference type="CDD" id="cd00950">
    <property type="entry name" value="DHDPS"/>
    <property type="match status" value="1"/>
</dbReference>
<organism evidence="16 17">
    <name type="scientific">Clostridium chromiireducens</name>
    <dbReference type="NCBI Taxonomy" id="225345"/>
    <lineage>
        <taxon>Bacteria</taxon>
        <taxon>Bacillati</taxon>
        <taxon>Bacillota</taxon>
        <taxon>Clostridia</taxon>
        <taxon>Eubacteriales</taxon>
        <taxon>Clostridiaceae</taxon>
        <taxon>Clostridium</taxon>
    </lineage>
</organism>
<protein>
    <recommendedName>
        <fullName evidence="4 12">4-hydroxy-tetrahydrodipicolinate synthase</fullName>
        <shortName evidence="12">HTPA synthase</shortName>
        <ecNumber evidence="4 12">4.3.3.7</ecNumber>
    </recommendedName>
</protein>
<keyword evidence="17" id="KW-1185">Reference proteome</keyword>
<feature type="binding site" evidence="12 15">
    <location>
        <position position="203"/>
    </location>
    <ligand>
        <name>pyruvate</name>
        <dbReference type="ChEBI" id="CHEBI:15361"/>
    </ligand>
</feature>